<evidence type="ECO:0000256" key="1">
    <source>
        <dbReference type="SAM" id="Phobius"/>
    </source>
</evidence>
<keyword evidence="1" id="KW-0812">Transmembrane</keyword>
<keyword evidence="1" id="KW-0472">Membrane</keyword>
<evidence type="ECO:0000313" key="3">
    <source>
        <dbReference type="Proteomes" id="UP000178894"/>
    </source>
</evidence>
<keyword evidence="1" id="KW-1133">Transmembrane helix</keyword>
<organism evidence="2 3">
    <name type="scientific">Candidatus Giovannonibacteria bacterium RIFCSPLOWO2_12_FULL_44_15</name>
    <dbReference type="NCBI Taxonomy" id="1798364"/>
    <lineage>
        <taxon>Bacteria</taxon>
        <taxon>Candidatus Giovannoniibacteriota</taxon>
    </lineage>
</organism>
<gene>
    <name evidence="2" type="ORF">A3G54_03630</name>
</gene>
<protein>
    <submittedName>
        <fullName evidence="2">Uncharacterized protein</fullName>
    </submittedName>
</protein>
<name>A0A1F5Y0V5_9BACT</name>
<comment type="caution">
    <text evidence="2">The sequence shown here is derived from an EMBL/GenBank/DDBJ whole genome shotgun (WGS) entry which is preliminary data.</text>
</comment>
<dbReference type="EMBL" id="MFIQ01000008">
    <property type="protein sequence ID" value="OGF93696.1"/>
    <property type="molecule type" value="Genomic_DNA"/>
</dbReference>
<dbReference type="AlphaFoldDB" id="A0A1F5Y0V5"/>
<proteinExistence type="predicted"/>
<dbReference type="Proteomes" id="UP000178894">
    <property type="component" value="Unassembled WGS sequence"/>
</dbReference>
<evidence type="ECO:0000313" key="2">
    <source>
        <dbReference type="EMBL" id="OGF93696.1"/>
    </source>
</evidence>
<accession>A0A1F5Y0V5</accession>
<reference evidence="2 3" key="1">
    <citation type="journal article" date="2016" name="Nat. Commun.">
        <title>Thousands of microbial genomes shed light on interconnected biogeochemical processes in an aquifer system.</title>
        <authorList>
            <person name="Anantharaman K."/>
            <person name="Brown C.T."/>
            <person name="Hug L.A."/>
            <person name="Sharon I."/>
            <person name="Castelle C.J."/>
            <person name="Probst A.J."/>
            <person name="Thomas B.C."/>
            <person name="Singh A."/>
            <person name="Wilkins M.J."/>
            <person name="Karaoz U."/>
            <person name="Brodie E.L."/>
            <person name="Williams K.H."/>
            <person name="Hubbard S.S."/>
            <person name="Banfield J.F."/>
        </authorList>
    </citation>
    <scope>NUCLEOTIDE SEQUENCE [LARGE SCALE GENOMIC DNA]</scope>
</reference>
<feature type="transmembrane region" description="Helical" evidence="1">
    <location>
        <begin position="6"/>
        <end position="23"/>
    </location>
</feature>
<dbReference type="STRING" id="1798364.A3G54_03630"/>
<sequence length="111" mass="12667">MVDLIIALVAGIFIGGFLCYRLVEIEMGWQKLNRDEFDEICRASNIDELRKSKFCMASNFLYLVLMAVARDDLLERMFMALMMPIIGICRIFAEIRETINGAIAKLGRPPC</sequence>